<organism evidence="5 6">
    <name type="scientific">Streptomyces olivaceiscleroticus</name>
    <dbReference type="NCBI Taxonomy" id="68245"/>
    <lineage>
        <taxon>Bacteria</taxon>
        <taxon>Bacillati</taxon>
        <taxon>Actinomycetota</taxon>
        <taxon>Actinomycetes</taxon>
        <taxon>Kitasatosporales</taxon>
        <taxon>Streptomycetaceae</taxon>
        <taxon>Streptomyces</taxon>
    </lineage>
</organism>
<dbReference type="RefSeq" id="WP_346095537.1">
    <property type="nucleotide sequence ID" value="NZ_BAAABY010000023.1"/>
</dbReference>
<accession>A0ABP3JV78</accession>
<reference evidence="6" key="1">
    <citation type="journal article" date="2019" name="Int. J. Syst. Evol. Microbiol.">
        <title>The Global Catalogue of Microorganisms (GCM) 10K type strain sequencing project: providing services to taxonomists for standard genome sequencing and annotation.</title>
        <authorList>
            <consortium name="The Broad Institute Genomics Platform"/>
            <consortium name="The Broad Institute Genome Sequencing Center for Infectious Disease"/>
            <person name="Wu L."/>
            <person name="Ma J."/>
        </authorList>
    </citation>
    <scope>NUCLEOTIDE SEQUENCE [LARGE SCALE GENOMIC DNA]</scope>
    <source>
        <strain evidence="6">JCM 4805</strain>
    </source>
</reference>
<keyword evidence="3" id="KW-0446">Lipid-binding</keyword>
<evidence type="ECO:0000256" key="4">
    <source>
        <dbReference type="ARBA" id="ARBA00023136"/>
    </source>
</evidence>
<dbReference type="Proteomes" id="UP001500909">
    <property type="component" value="Unassembled WGS sequence"/>
</dbReference>
<comment type="caution">
    <text evidence="5">The sequence shown here is derived from an EMBL/GenBank/DDBJ whole genome shotgun (WGS) entry which is preliminary data.</text>
</comment>
<proteinExistence type="predicted"/>
<dbReference type="Gene3D" id="1.10.3630.10">
    <property type="entry name" value="yeast vps74-n-term truncation variant domain like"/>
    <property type="match status" value="1"/>
</dbReference>
<dbReference type="EMBL" id="BAAABY010000023">
    <property type="protein sequence ID" value="GAA0465111.1"/>
    <property type="molecule type" value="Genomic_DNA"/>
</dbReference>
<evidence type="ECO:0000313" key="6">
    <source>
        <dbReference type="Proteomes" id="UP001500909"/>
    </source>
</evidence>
<evidence type="ECO:0000256" key="3">
    <source>
        <dbReference type="ARBA" id="ARBA00023121"/>
    </source>
</evidence>
<name>A0ABP3JV78_9ACTN</name>
<dbReference type="Pfam" id="PF05719">
    <property type="entry name" value="GPP34"/>
    <property type="match status" value="1"/>
</dbReference>
<evidence type="ECO:0000256" key="2">
    <source>
        <dbReference type="ARBA" id="ARBA00023034"/>
    </source>
</evidence>
<protein>
    <submittedName>
        <fullName evidence="5">GPP34 family phosphoprotein</fullName>
    </submittedName>
</protein>
<evidence type="ECO:0000313" key="5">
    <source>
        <dbReference type="EMBL" id="GAA0465111.1"/>
    </source>
</evidence>
<gene>
    <name evidence="5" type="ORF">GCM10010361_31380</name>
</gene>
<dbReference type="InterPro" id="IPR008628">
    <property type="entry name" value="GPP34-like"/>
</dbReference>
<keyword evidence="6" id="KW-1185">Reference proteome</keyword>
<evidence type="ECO:0000256" key="1">
    <source>
        <dbReference type="ARBA" id="ARBA00004255"/>
    </source>
</evidence>
<sequence>MTTPRDLSIVALDVASGPPVDPGDLSLALAGAELIDLMDAGMLVLDGDRIAPGGARTLADRQLDEAASLLIRRMPYESVDDWLWRRGRGLSAVYRAALAELAAAENATGTPERVVRQRRRWFPLRHTGPALAADSPARRHATDRWASGEPVLATLAAAAGVHNAPAPAEESPSFADEAVATVLAAVNGAVTELEAVRQRRTIEAAAFDNIWRGQ</sequence>
<keyword evidence="2" id="KW-0333">Golgi apparatus</keyword>
<comment type="subcellular location">
    <subcellularLocation>
        <location evidence="1">Golgi apparatus membrane</location>
        <topology evidence="1">Peripheral membrane protein</topology>
        <orientation evidence="1">Cytoplasmic side</orientation>
    </subcellularLocation>
</comment>
<keyword evidence="4" id="KW-0472">Membrane</keyword>
<dbReference type="InterPro" id="IPR038261">
    <property type="entry name" value="GPP34-like_sf"/>
</dbReference>